<reference evidence="2" key="1">
    <citation type="journal article" date="2017" name="Appl. Environ. Microbiol.">
        <title>Molecular characterization of an Endozoicomonas-like organism causing infection in king scallop Pecten maximus L.</title>
        <authorList>
            <person name="Cano I."/>
            <person name="van Aerle R."/>
            <person name="Ross S."/>
            <person name="Verner-Jeffreys D.W."/>
            <person name="Paley R.K."/>
            <person name="Rimmer G."/>
            <person name="Ryder D."/>
            <person name="Hooper P."/>
            <person name="Stone D."/>
            <person name="Feist S.W."/>
        </authorList>
    </citation>
    <scope>NUCLEOTIDE SEQUENCE</scope>
</reference>
<protein>
    <recommendedName>
        <fullName evidence="1">Transcriptional regulator HTH-type FeoC domain-containing protein</fullName>
    </recommendedName>
</protein>
<gene>
    <name evidence="2" type="ORF">CI610_00878</name>
</gene>
<sequence length="81" mass="9110">MLIAISEYLSVRGLTSLADLSQHFDTSTDAMRDMLNHWVRKGRVIREISGCSKGCVSCAPERLELYRWIGAAKRQIPLACL</sequence>
<dbReference type="InterPro" id="IPR036388">
    <property type="entry name" value="WH-like_DNA-bd_sf"/>
</dbReference>
<accession>A0A2H9TAB2</accession>
<dbReference type="EMBL" id="NSIT01000030">
    <property type="protein sequence ID" value="PJE80153.1"/>
    <property type="molecule type" value="Genomic_DNA"/>
</dbReference>
<comment type="caution">
    <text evidence="2">The sequence shown here is derived from an EMBL/GenBank/DDBJ whole genome shotgun (WGS) entry which is preliminary data.</text>
</comment>
<dbReference type="AlphaFoldDB" id="A0A2H9TAB2"/>
<name>A0A2H9TAB2_9ZZZZ</name>
<evidence type="ECO:0000259" key="1">
    <source>
        <dbReference type="Pfam" id="PF09012"/>
    </source>
</evidence>
<dbReference type="Pfam" id="PF09012">
    <property type="entry name" value="FeoC"/>
    <property type="match status" value="1"/>
</dbReference>
<dbReference type="SUPFAM" id="SSF46785">
    <property type="entry name" value="Winged helix' DNA-binding domain"/>
    <property type="match status" value="1"/>
</dbReference>
<evidence type="ECO:0000313" key="2">
    <source>
        <dbReference type="EMBL" id="PJE80153.1"/>
    </source>
</evidence>
<dbReference type="InterPro" id="IPR036390">
    <property type="entry name" value="WH_DNA-bd_sf"/>
</dbReference>
<proteinExistence type="predicted"/>
<organism evidence="2">
    <name type="scientific">invertebrate metagenome</name>
    <dbReference type="NCBI Taxonomy" id="1711999"/>
    <lineage>
        <taxon>unclassified sequences</taxon>
        <taxon>metagenomes</taxon>
        <taxon>organismal metagenomes</taxon>
    </lineage>
</organism>
<dbReference type="Gene3D" id="1.10.10.10">
    <property type="entry name" value="Winged helix-like DNA-binding domain superfamily/Winged helix DNA-binding domain"/>
    <property type="match status" value="1"/>
</dbReference>
<dbReference type="InterPro" id="IPR015102">
    <property type="entry name" value="Tscrpt_reg_HTH_FeoC"/>
</dbReference>
<feature type="domain" description="Transcriptional regulator HTH-type FeoC" evidence="1">
    <location>
        <begin position="1"/>
        <end position="67"/>
    </location>
</feature>